<gene>
    <name evidence="1" type="ORF">LCGC14_0458750</name>
</gene>
<proteinExistence type="predicted"/>
<evidence type="ECO:0000313" key="1">
    <source>
        <dbReference type="EMBL" id="KKN67727.1"/>
    </source>
</evidence>
<accession>A0A0F9SYK8</accession>
<protein>
    <submittedName>
        <fullName evidence="1">Uncharacterized protein</fullName>
    </submittedName>
</protein>
<reference evidence="1" key="1">
    <citation type="journal article" date="2015" name="Nature">
        <title>Complex archaea that bridge the gap between prokaryotes and eukaryotes.</title>
        <authorList>
            <person name="Spang A."/>
            <person name="Saw J.H."/>
            <person name="Jorgensen S.L."/>
            <person name="Zaremba-Niedzwiedzka K."/>
            <person name="Martijn J."/>
            <person name="Lind A.E."/>
            <person name="van Eijk R."/>
            <person name="Schleper C."/>
            <person name="Guy L."/>
            <person name="Ettema T.J."/>
        </authorList>
    </citation>
    <scope>NUCLEOTIDE SEQUENCE</scope>
</reference>
<comment type="caution">
    <text evidence="1">The sequence shown here is derived from an EMBL/GenBank/DDBJ whole genome shotgun (WGS) entry which is preliminary data.</text>
</comment>
<dbReference type="EMBL" id="LAZR01000467">
    <property type="protein sequence ID" value="KKN67727.1"/>
    <property type="molecule type" value="Genomic_DNA"/>
</dbReference>
<organism evidence="1">
    <name type="scientific">marine sediment metagenome</name>
    <dbReference type="NCBI Taxonomy" id="412755"/>
    <lineage>
        <taxon>unclassified sequences</taxon>
        <taxon>metagenomes</taxon>
        <taxon>ecological metagenomes</taxon>
    </lineage>
</organism>
<dbReference type="AlphaFoldDB" id="A0A0F9SYK8"/>
<name>A0A0F9SYK8_9ZZZZ</name>
<sequence length="50" mass="6016">MECPFCGEHHKHIFDHLYYHHEKEIYTDTQGMVKSILEILGEKEILEDNN</sequence>